<sequence>MHGGQCGPRVFTGGFPLCQQNSGSAFRMDFLADSDNFMFPPHLSASGVGGSSAAVVAMPTHQESSLRYVNGKRKETRTFIRDGLMNAVCFEDGPVGLAHRGARGAREDARRISGPLQGVAALSKSRERSRFLRAVPVRRLRASAAKFDDKKSLSRKQRSAQRKQRCQNERRWQGHRFL</sequence>
<proteinExistence type="predicted"/>
<gene>
    <name evidence="1" type="ORF">HPB50_009969</name>
</gene>
<evidence type="ECO:0000313" key="1">
    <source>
        <dbReference type="EMBL" id="KAH6927926.1"/>
    </source>
</evidence>
<accession>A0ACB7S1M0</accession>
<dbReference type="EMBL" id="CM023486">
    <property type="protein sequence ID" value="KAH6927926.1"/>
    <property type="molecule type" value="Genomic_DNA"/>
</dbReference>
<protein>
    <submittedName>
        <fullName evidence="1">Uncharacterized protein</fullName>
    </submittedName>
</protein>
<evidence type="ECO:0000313" key="2">
    <source>
        <dbReference type="Proteomes" id="UP000821845"/>
    </source>
</evidence>
<comment type="caution">
    <text evidence="1">The sequence shown here is derived from an EMBL/GenBank/DDBJ whole genome shotgun (WGS) entry which is preliminary data.</text>
</comment>
<keyword evidence="2" id="KW-1185">Reference proteome</keyword>
<name>A0ACB7S1M0_HYAAI</name>
<reference evidence="1" key="1">
    <citation type="submission" date="2020-05" db="EMBL/GenBank/DDBJ databases">
        <title>Large-scale comparative analyses of tick genomes elucidate their genetic diversity and vector capacities.</title>
        <authorList>
            <person name="Jia N."/>
            <person name="Wang J."/>
            <person name="Shi W."/>
            <person name="Du L."/>
            <person name="Sun Y."/>
            <person name="Zhan W."/>
            <person name="Jiang J."/>
            <person name="Wang Q."/>
            <person name="Zhang B."/>
            <person name="Ji P."/>
            <person name="Sakyi L.B."/>
            <person name="Cui X."/>
            <person name="Yuan T."/>
            <person name="Jiang B."/>
            <person name="Yang W."/>
            <person name="Lam T.T.-Y."/>
            <person name="Chang Q."/>
            <person name="Ding S."/>
            <person name="Wang X."/>
            <person name="Zhu J."/>
            <person name="Ruan X."/>
            <person name="Zhao L."/>
            <person name="Wei J."/>
            <person name="Que T."/>
            <person name="Du C."/>
            <person name="Cheng J."/>
            <person name="Dai P."/>
            <person name="Han X."/>
            <person name="Huang E."/>
            <person name="Gao Y."/>
            <person name="Liu J."/>
            <person name="Shao H."/>
            <person name="Ye R."/>
            <person name="Li L."/>
            <person name="Wei W."/>
            <person name="Wang X."/>
            <person name="Wang C."/>
            <person name="Yang T."/>
            <person name="Huo Q."/>
            <person name="Li W."/>
            <person name="Guo W."/>
            <person name="Chen H."/>
            <person name="Zhou L."/>
            <person name="Ni X."/>
            <person name="Tian J."/>
            <person name="Zhou Y."/>
            <person name="Sheng Y."/>
            <person name="Liu T."/>
            <person name="Pan Y."/>
            <person name="Xia L."/>
            <person name="Li J."/>
            <person name="Zhao F."/>
            <person name="Cao W."/>
        </authorList>
    </citation>
    <scope>NUCLEOTIDE SEQUENCE</scope>
    <source>
        <tissue evidence="1">Larvae</tissue>
    </source>
</reference>
<dbReference type="Proteomes" id="UP000821845">
    <property type="component" value="Chromosome 6"/>
</dbReference>
<organism evidence="1 2">
    <name type="scientific">Hyalomma asiaticum</name>
    <name type="common">Tick</name>
    <dbReference type="NCBI Taxonomy" id="266040"/>
    <lineage>
        <taxon>Eukaryota</taxon>
        <taxon>Metazoa</taxon>
        <taxon>Ecdysozoa</taxon>
        <taxon>Arthropoda</taxon>
        <taxon>Chelicerata</taxon>
        <taxon>Arachnida</taxon>
        <taxon>Acari</taxon>
        <taxon>Parasitiformes</taxon>
        <taxon>Ixodida</taxon>
        <taxon>Ixodoidea</taxon>
        <taxon>Ixodidae</taxon>
        <taxon>Hyalomminae</taxon>
        <taxon>Hyalomma</taxon>
    </lineage>
</organism>